<evidence type="ECO:0000313" key="2">
    <source>
        <dbReference type="EMBL" id="MDG3005383.1"/>
    </source>
</evidence>
<dbReference type="CDD" id="cd07197">
    <property type="entry name" value="nitrilase"/>
    <property type="match status" value="1"/>
</dbReference>
<keyword evidence="2" id="KW-0378">Hydrolase</keyword>
<protein>
    <submittedName>
        <fullName evidence="2">Carbon-nitrogen hydrolase family protein</fullName>
    </submittedName>
</protein>
<gene>
    <name evidence="2" type="ORF">PZE19_16450</name>
</gene>
<reference evidence="2 3" key="1">
    <citation type="submission" date="2023-03" db="EMBL/GenBank/DDBJ databases">
        <title>Paludisphaera mucosa sp. nov. a novel planctomycete from northern fen.</title>
        <authorList>
            <person name="Ivanova A."/>
        </authorList>
    </citation>
    <scope>NUCLEOTIDE SEQUENCE [LARGE SCALE GENOMIC DNA]</scope>
    <source>
        <strain evidence="2 3">Pla2</strain>
    </source>
</reference>
<dbReference type="EMBL" id="JARRAG010000002">
    <property type="protein sequence ID" value="MDG3005383.1"/>
    <property type="molecule type" value="Genomic_DNA"/>
</dbReference>
<name>A0ABT6FDC0_9BACT</name>
<dbReference type="InterPro" id="IPR036526">
    <property type="entry name" value="C-N_Hydrolase_sf"/>
</dbReference>
<comment type="caution">
    <text evidence="2">The sequence shown here is derived from an EMBL/GenBank/DDBJ whole genome shotgun (WGS) entry which is preliminary data.</text>
</comment>
<evidence type="ECO:0000313" key="3">
    <source>
        <dbReference type="Proteomes" id="UP001216907"/>
    </source>
</evidence>
<dbReference type="InterPro" id="IPR003010">
    <property type="entry name" value="C-N_Hydrolase"/>
</dbReference>
<feature type="domain" description="CN hydrolase" evidence="1">
    <location>
        <begin position="8"/>
        <end position="260"/>
    </location>
</feature>
<dbReference type="GO" id="GO:0016787">
    <property type="term" value="F:hydrolase activity"/>
    <property type="evidence" value="ECO:0007669"/>
    <property type="project" value="UniProtKB-KW"/>
</dbReference>
<dbReference type="Pfam" id="PF00795">
    <property type="entry name" value="CN_hydrolase"/>
    <property type="match status" value="1"/>
</dbReference>
<evidence type="ECO:0000259" key="1">
    <source>
        <dbReference type="PROSITE" id="PS50263"/>
    </source>
</evidence>
<dbReference type="RefSeq" id="WP_277861726.1">
    <property type="nucleotide sequence ID" value="NZ_JARRAG010000002.1"/>
</dbReference>
<dbReference type="PANTHER" id="PTHR23088">
    <property type="entry name" value="NITRILASE-RELATED"/>
    <property type="match status" value="1"/>
</dbReference>
<dbReference type="Proteomes" id="UP001216907">
    <property type="component" value="Unassembled WGS sequence"/>
</dbReference>
<dbReference type="SUPFAM" id="SSF56317">
    <property type="entry name" value="Carbon-nitrogen hydrolase"/>
    <property type="match status" value="1"/>
</dbReference>
<dbReference type="PROSITE" id="PS50263">
    <property type="entry name" value="CN_HYDROLASE"/>
    <property type="match status" value="1"/>
</dbReference>
<accession>A0ABT6FDC0</accession>
<organism evidence="2 3">
    <name type="scientific">Paludisphaera mucosa</name>
    <dbReference type="NCBI Taxonomy" id="3030827"/>
    <lineage>
        <taxon>Bacteria</taxon>
        <taxon>Pseudomonadati</taxon>
        <taxon>Planctomycetota</taxon>
        <taxon>Planctomycetia</taxon>
        <taxon>Isosphaerales</taxon>
        <taxon>Isosphaeraceae</taxon>
        <taxon>Paludisphaera</taxon>
    </lineage>
</organism>
<dbReference type="Gene3D" id="3.60.110.10">
    <property type="entry name" value="Carbon-nitrogen hydrolase"/>
    <property type="match status" value="1"/>
</dbReference>
<sequence>METAQRGFRAGMAQILVEGGRPDANLCRAVRAVGEAASRGCRLVVLPECLDLGWTDPSARELARAIPGPHAERLAQAAGEHRIHVAAGLVERAGDRLYNAAVLIGPDGRILLHHRKINELDVALDLYAVGDRLGVVETDLGTIGLAICADNFGRSLAIGHVLARMGAQVILSPSAWAVDADHDEDREPYGGLWLDSYAELARLYDVAVVGVSNVGRISGGPWSGRKVIGRSLAMGPGGVVLARGPYGERAEALVAVEVSPRPPIGRGTAIAEALEARGYRGV</sequence>
<proteinExistence type="predicted"/>
<keyword evidence="3" id="KW-1185">Reference proteome</keyword>
<dbReference type="PANTHER" id="PTHR23088:SF27">
    <property type="entry name" value="DEAMINATED GLUTATHIONE AMIDASE"/>
    <property type="match status" value="1"/>
</dbReference>